<evidence type="ECO:0000256" key="2">
    <source>
        <dbReference type="ARBA" id="ARBA00022475"/>
    </source>
</evidence>
<evidence type="ECO:0000256" key="4">
    <source>
        <dbReference type="ARBA" id="ARBA00022989"/>
    </source>
</evidence>
<name>A0A2D1U8U5_9SPHI</name>
<feature type="transmembrane region" description="Helical" evidence="6">
    <location>
        <begin position="373"/>
        <end position="391"/>
    </location>
</feature>
<comment type="subcellular location">
    <subcellularLocation>
        <location evidence="1">Cell membrane</location>
        <topology evidence="1">Multi-pass membrane protein</topology>
    </subcellularLocation>
</comment>
<feature type="transmembrane region" description="Helical" evidence="6">
    <location>
        <begin position="154"/>
        <end position="173"/>
    </location>
</feature>
<evidence type="ECO:0000313" key="8">
    <source>
        <dbReference type="Proteomes" id="UP000223749"/>
    </source>
</evidence>
<feature type="transmembrane region" description="Helical" evidence="6">
    <location>
        <begin position="51"/>
        <end position="72"/>
    </location>
</feature>
<keyword evidence="4 6" id="KW-1133">Transmembrane helix</keyword>
<accession>A0A2D1U8U5</accession>
<dbReference type="PANTHER" id="PTHR30250">
    <property type="entry name" value="PST FAMILY PREDICTED COLANIC ACID TRANSPORTER"/>
    <property type="match status" value="1"/>
</dbReference>
<dbReference type="AlphaFoldDB" id="A0A2D1U8U5"/>
<dbReference type="InterPro" id="IPR050833">
    <property type="entry name" value="Poly_Biosynth_Transport"/>
</dbReference>
<feature type="transmembrane region" description="Helical" evidence="6">
    <location>
        <begin position="307"/>
        <end position="330"/>
    </location>
</feature>
<evidence type="ECO:0000256" key="5">
    <source>
        <dbReference type="ARBA" id="ARBA00023136"/>
    </source>
</evidence>
<evidence type="ECO:0000256" key="1">
    <source>
        <dbReference type="ARBA" id="ARBA00004651"/>
    </source>
</evidence>
<gene>
    <name evidence="7" type="ORF">CPT03_16590</name>
</gene>
<evidence type="ECO:0008006" key="9">
    <source>
        <dbReference type="Google" id="ProtNLM"/>
    </source>
</evidence>
<dbReference type="PANTHER" id="PTHR30250:SF11">
    <property type="entry name" value="O-ANTIGEN TRANSPORTER-RELATED"/>
    <property type="match status" value="1"/>
</dbReference>
<keyword evidence="2" id="KW-1003">Cell membrane</keyword>
<keyword evidence="5 6" id="KW-0472">Membrane</keyword>
<dbReference type="GO" id="GO:0005886">
    <property type="term" value="C:plasma membrane"/>
    <property type="evidence" value="ECO:0007669"/>
    <property type="project" value="UniProtKB-SubCell"/>
</dbReference>
<organism evidence="7 8">
    <name type="scientific">Pedobacter ginsengisoli</name>
    <dbReference type="NCBI Taxonomy" id="363852"/>
    <lineage>
        <taxon>Bacteria</taxon>
        <taxon>Pseudomonadati</taxon>
        <taxon>Bacteroidota</taxon>
        <taxon>Sphingobacteriia</taxon>
        <taxon>Sphingobacteriales</taxon>
        <taxon>Sphingobacteriaceae</taxon>
        <taxon>Pedobacter</taxon>
    </lineage>
</organism>
<keyword evidence="3 6" id="KW-0812">Transmembrane</keyword>
<dbReference type="EMBL" id="CP024091">
    <property type="protein sequence ID" value="ATP57964.1"/>
    <property type="molecule type" value="Genomic_DNA"/>
</dbReference>
<evidence type="ECO:0000256" key="6">
    <source>
        <dbReference type="SAM" id="Phobius"/>
    </source>
</evidence>
<feature type="transmembrane region" description="Helical" evidence="6">
    <location>
        <begin position="84"/>
        <end position="104"/>
    </location>
</feature>
<feature type="transmembrane region" description="Helical" evidence="6">
    <location>
        <begin position="342"/>
        <end position="366"/>
    </location>
</feature>
<feature type="transmembrane region" description="Helical" evidence="6">
    <location>
        <begin position="12"/>
        <end position="31"/>
    </location>
</feature>
<feature type="transmembrane region" description="Helical" evidence="6">
    <location>
        <begin position="397"/>
        <end position="419"/>
    </location>
</feature>
<evidence type="ECO:0000256" key="3">
    <source>
        <dbReference type="ARBA" id="ARBA00022692"/>
    </source>
</evidence>
<feature type="transmembrane region" description="Helical" evidence="6">
    <location>
        <begin position="185"/>
        <end position="204"/>
    </location>
</feature>
<dbReference type="KEGG" id="pgs:CPT03_16590"/>
<protein>
    <recommendedName>
        <fullName evidence="9">Polysaccharide biosynthesis protein C-terminal domain-containing protein</fullName>
    </recommendedName>
</protein>
<dbReference type="Proteomes" id="UP000223749">
    <property type="component" value="Chromosome"/>
</dbReference>
<sequence length="486" mass="55432">MTNITKEIKRGAFWVLLFSFIGGPIAILRNWLFTYYDPTGSYVADFALTMILFNLITSFFVFGGSSVLTNLVPKIDLKKDRFSFLTFYSAVCMLLLLICILVLLLFPQSIEYLTNNKIKSSQNIYVLLMSVPVIVAQILVYFLQGEADYKSASFITQLPNFLNTGIILLLIFLKIPILNLKYQDSLIMFLSSIIILSSVLMIIIGTFKIRRHFNSNSVGFFIPRGFWSFSLFIHLMTIITFLYQNIDQIFVLKILNVKELGRYFIIIQLVETVRFIPLKIGQVLLASFSKIIHQGDEKLLIQTYNKVGRIIIVINLVISVILMCFSSYILNTFHIKGRIYDLSFCVLLIGYNIACIGNINSMILLAKNLSKSFFLNSCLVIITLMGSVYLLSTYKLIGIVIGKSISIFIGQVGLFYLINKYINNKIGINRDYLFSQAILVVIAVCIFTVADINLLFRLIILMSSLIIVFKYYKFSFGELRSLIKSK</sequence>
<dbReference type="Pfam" id="PF13440">
    <property type="entry name" value="Polysacc_synt_3"/>
    <property type="match status" value="1"/>
</dbReference>
<evidence type="ECO:0000313" key="7">
    <source>
        <dbReference type="EMBL" id="ATP57964.1"/>
    </source>
</evidence>
<feature type="transmembrane region" description="Helical" evidence="6">
    <location>
        <begin position="263"/>
        <end position="286"/>
    </location>
</feature>
<feature type="transmembrane region" description="Helical" evidence="6">
    <location>
        <begin position="124"/>
        <end position="142"/>
    </location>
</feature>
<feature type="transmembrane region" description="Helical" evidence="6">
    <location>
        <begin position="225"/>
        <end position="243"/>
    </location>
</feature>
<proteinExistence type="predicted"/>
<feature type="transmembrane region" description="Helical" evidence="6">
    <location>
        <begin position="431"/>
        <end position="449"/>
    </location>
</feature>
<dbReference type="RefSeq" id="WP_099439872.1">
    <property type="nucleotide sequence ID" value="NZ_CP024091.1"/>
</dbReference>
<keyword evidence="8" id="KW-1185">Reference proteome</keyword>
<reference evidence="7 8" key="1">
    <citation type="submission" date="2017-10" db="EMBL/GenBank/DDBJ databases">
        <title>Whole genome of Pedobacter ginsengisoli T01R-27 isolated from tomato rhizosphere.</title>
        <authorList>
            <person name="Weon H.-Y."/>
            <person name="Lee S.A."/>
            <person name="Sang M.K."/>
            <person name="Song J."/>
        </authorList>
    </citation>
    <scope>NUCLEOTIDE SEQUENCE [LARGE SCALE GENOMIC DNA]</scope>
    <source>
        <strain evidence="7 8">T01R-27</strain>
    </source>
</reference>
<feature type="transmembrane region" description="Helical" evidence="6">
    <location>
        <begin position="455"/>
        <end position="472"/>
    </location>
</feature>